<evidence type="ECO:0000256" key="1">
    <source>
        <dbReference type="ARBA" id="ARBA00022679"/>
    </source>
</evidence>
<dbReference type="STRING" id="402676.B6K2W7"/>
<name>B6K2W7_SCHJY</name>
<organism evidence="3 4">
    <name type="scientific">Schizosaccharomyces japonicus (strain yFS275 / FY16936)</name>
    <name type="common">Fission yeast</name>
    <dbReference type="NCBI Taxonomy" id="402676"/>
    <lineage>
        <taxon>Eukaryota</taxon>
        <taxon>Fungi</taxon>
        <taxon>Dikarya</taxon>
        <taxon>Ascomycota</taxon>
        <taxon>Taphrinomycotina</taxon>
        <taxon>Schizosaccharomycetes</taxon>
        <taxon>Schizosaccharomycetales</taxon>
        <taxon>Schizosaccharomycetaceae</taxon>
        <taxon>Schizosaccharomyces</taxon>
    </lineage>
</organism>
<dbReference type="PANTHER" id="PTHR31896">
    <property type="entry name" value="FAMILY REGULATORY PROTEIN, PUTATIVE (AFU_ORTHOLOGUE AFUA_3G14730)-RELATED"/>
    <property type="match status" value="1"/>
</dbReference>
<dbReference type="GO" id="GO:0005737">
    <property type="term" value="C:cytoplasm"/>
    <property type="evidence" value="ECO:0000318"/>
    <property type="project" value="GO_Central"/>
</dbReference>
<dbReference type="InterPro" id="IPR054710">
    <property type="entry name" value="Tri101-like_N"/>
</dbReference>
<dbReference type="AlphaFoldDB" id="B6K2W7"/>
<accession>B6K2W7</accession>
<keyword evidence="4" id="KW-1185">Reference proteome</keyword>
<keyword evidence="1" id="KW-0808">Transferase</keyword>
<dbReference type="RefSeq" id="XP_002174117.1">
    <property type="nucleotide sequence ID" value="XM_002174081.2"/>
</dbReference>
<dbReference type="EMBL" id="KE651167">
    <property type="protein sequence ID" value="EEB07824.1"/>
    <property type="molecule type" value="Genomic_DNA"/>
</dbReference>
<dbReference type="GO" id="GO:0016747">
    <property type="term" value="F:acyltransferase activity, transferring groups other than amino-acyl groups"/>
    <property type="evidence" value="ECO:0000318"/>
    <property type="project" value="GO_Central"/>
</dbReference>
<dbReference type="eggNOG" id="ENOG502SHVS">
    <property type="taxonomic scope" value="Eukaryota"/>
</dbReference>
<dbReference type="VEuPathDB" id="FungiDB:SJAG_02940"/>
<feature type="domain" description="Trichothecene 3-O-acetyltransferase-like N-terminal" evidence="2">
    <location>
        <begin position="15"/>
        <end position="172"/>
    </location>
</feature>
<proteinExistence type="predicted"/>
<reference evidence="3 4" key="1">
    <citation type="journal article" date="2011" name="Science">
        <title>Comparative functional genomics of the fission yeasts.</title>
        <authorList>
            <person name="Rhind N."/>
            <person name="Chen Z."/>
            <person name="Yassour M."/>
            <person name="Thompson D.A."/>
            <person name="Haas B.J."/>
            <person name="Habib N."/>
            <person name="Wapinski I."/>
            <person name="Roy S."/>
            <person name="Lin M.F."/>
            <person name="Heiman D.I."/>
            <person name="Young S.K."/>
            <person name="Furuya K."/>
            <person name="Guo Y."/>
            <person name="Pidoux A."/>
            <person name="Chen H.M."/>
            <person name="Robbertse B."/>
            <person name="Goldberg J.M."/>
            <person name="Aoki K."/>
            <person name="Bayne E.H."/>
            <person name="Berlin A.M."/>
            <person name="Desjardins C.A."/>
            <person name="Dobbs E."/>
            <person name="Dukaj L."/>
            <person name="Fan L."/>
            <person name="FitzGerald M.G."/>
            <person name="French C."/>
            <person name="Gujja S."/>
            <person name="Hansen K."/>
            <person name="Keifenheim D."/>
            <person name="Levin J.Z."/>
            <person name="Mosher R.A."/>
            <person name="Mueller C.A."/>
            <person name="Pfiffner J."/>
            <person name="Priest M."/>
            <person name="Russ C."/>
            <person name="Smialowska A."/>
            <person name="Swoboda P."/>
            <person name="Sykes S.M."/>
            <person name="Vaughn M."/>
            <person name="Vengrova S."/>
            <person name="Yoder R."/>
            <person name="Zeng Q."/>
            <person name="Allshire R."/>
            <person name="Baulcombe D."/>
            <person name="Birren B.W."/>
            <person name="Brown W."/>
            <person name="Ekwall K."/>
            <person name="Kellis M."/>
            <person name="Leatherwood J."/>
            <person name="Levin H."/>
            <person name="Margalit H."/>
            <person name="Martienssen R."/>
            <person name="Nieduszynski C.A."/>
            <person name="Spatafora J.W."/>
            <person name="Friedman N."/>
            <person name="Dalgaard J.Z."/>
            <person name="Baumann P."/>
            <person name="Niki H."/>
            <person name="Regev A."/>
            <person name="Nusbaum C."/>
        </authorList>
    </citation>
    <scope>NUCLEOTIDE SEQUENCE [LARGE SCALE GENOMIC DNA]</scope>
    <source>
        <strain evidence="4">yFS275 / FY16936</strain>
    </source>
</reference>
<dbReference type="InterPro" id="IPR023213">
    <property type="entry name" value="CAT-like_dom_sf"/>
</dbReference>
<protein>
    <submittedName>
        <fullName evidence="3">Trichothecene 3-O-acetyltransferase</fullName>
    </submittedName>
</protein>
<dbReference type="OrthoDB" id="1862401at2759"/>
<dbReference type="Gene3D" id="3.30.559.10">
    <property type="entry name" value="Chloramphenicol acetyltransferase-like domain"/>
    <property type="match status" value="2"/>
</dbReference>
<dbReference type="JaponicusDB" id="SJAG_02940"/>
<sequence length="456" mass="50961">MGFSLDALGQFPSTLYVQLCLPYGVKNPSSYPLIVKTIENGLRRLSTAFPWVAGEVVVEGACKGCSGTRKIKLTNKVPLVIKDLRNDPAVPTMDELRRTRFPMDSLDENVVAPCKSTTCSESKSGSMTQTEPVFLVQINFIVGGLLLTFVGHHSAMDMTGETEILRLLSKACGNEPFSSEEIRIGNLDRSNIIPVLNDLFEPETELVHQLIKPSPKTLNSVDVKKTQQSVAHDCSWKCFIFPKSSLVTLKMLASRNRSDSAKFVSTDDSLTAFIFKSIIRARLPRLSPTTRTTLTRCVNVRRYLGIPMNYPGNALHSTYHNIVTDKFVRESHGNIASQLRLALDPSDLAYKTRALATYINRIRDKSVLSYFANLDTSESVMLSSWAKMNCCDLDFNLGLGKPEVVRRPQCMPTEGLVYLLPQDRDGEIPATICLRNEDMERLRADEEFIRYAVYVG</sequence>
<gene>
    <name evidence="3" type="ORF">SJAG_02940</name>
</gene>
<dbReference type="HOGENOM" id="CLU_026450_5_0_1"/>
<evidence type="ECO:0000313" key="3">
    <source>
        <dbReference type="EMBL" id="EEB07824.1"/>
    </source>
</evidence>
<dbReference type="Proteomes" id="UP000001744">
    <property type="component" value="Unassembled WGS sequence"/>
</dbReference>
<evidence type="ECO:0000259" key="2">
    <source>
        <dbReference type="Pfam" id="PF22664"/>
    </source>
</evidence>
<dbReference type="InterPro" id="IPR051283">
    <property type="entry name" value="Sec_Metabolite_Acyltrans"/>
</dbReference>
<dbReference type="OMA" id="AFIWQSV"/>
<dbReference type="GeneID" id="7051719"/>
<evidence type="ECO:0000313" key="4">
    <source>
        <dbReference type="Proteomes" id="UP000001744"/>
    </source>
</evidence>
<dbReference type="PANTHER" id="PTHR31896:SF64">
    <property type="entry name" value="TRICHOTHECENE 3-O-ACETYLTRANSFERASE"/>
    <property type="match status" value="1"/>
</dbReference>
<dbReference type="Pfam" id="PF22664">
    <property type="entry name" value="TRI-like_N"/>
    <property type="match status" value="1"/>
</dbReference>